<dbReference type="SUPFAM" id="SSF51735">
    <property type="entry name" value="NAD(P)-binding Rossmann-fold domains"/>
    <property type="match status" value="1"/>
</dbReference>
<feature type="domain" description="Gfo/Idh/MocA-like oxidoreductase N-terminal" evidence="1">
    <location>
        <begin position="10"/>
        <end position="132"/>
    </location>
</feature>
<dbReference type="AlphaFoldDB" id="A0A1W1CS81"/>
<organism evidence="3">
    <name type="scientific">hydrothermal vent metagenome</name>
    <dbReference type="NCBI Taxonomy" id="652676"/>
    <lineage>
        <taxon>unclassified sequences</taxon>
        <taxon>metagenomes</taxon>
        <taxon>ecological metagenomes</taxon>
    </lineage>
</organism>
<gene>
    <name evidence="3" type="ORF">MNB_SM-5-254</name>
</gene>
<protein>
    <submittedName>
        <fullName evidence="3">Myo-inositol 2-dehydrogenase</fullName>
        <ecNumber evidence="3">1.1.1.18</ecNumber>
    </submittedName>
</protein>
<dbReference type="PANTHER" id="PTHR43708:SF3">
    <property type="entry name" value="OXIDOREDUCTASE"/>
    <property type="match status" value="1"/>
</dbReference>
<dbReference type="Pfam" id="PF22725">
    <property type="entry name" value="GFO_IDH_MocA_C3"/>
    <property type="match status" value="1"/>
</dbReference>
<dbReference type="Gene3D" id="3.30.360.10">
    <property type="entry name" value="Dihydrodipicolinate Reductase, domain 2"/>
    <property type="match status" value="1"/>
</dbReference>
<dbReference type="Pfam" id="PF01408">
    <property type="entry name" value="GFO_IDH_MocA"/>
    <property type="match status" value="1"/>
</dbReference>
<accession>A0A1W1CS81</accession>
<evidence type="ECO:0000313" key="3">
    <source>
        <dbReference type="EMBL" id="SFV68593.1"/>
    </source>
</evidence>
<sequence>MDYKQNSRFKLAFIGGSLESIAGYPHLIASQMDNRFEVIAGVFSSNKEINLQTAQNWKIPSVYNTYQELLKNERSNIDAVVILIPTPLHSKIILELLKQNIPIICEKPLVSSLNELNAIKEIFDEQKNFLVVTNNYSAYPMVRELQQKIENNVLGKILHIRLKMPQESFLRPPKSVKYPQKWRLKDDFIPMISLDLGSHLHHLTYFLLQEEPSQIIAIYDSFSKYNIVDDVNISLKYESGIRGNLWLSKTAIGQRNGLSIEVYGDKASALWHQENPEKLEISYASGQKTILDRGSDMEMPSNKLYNRMTPGHPAGFIESFANLYNDIANSLEEFYNNQKYTNKYVYSFEHASNGIKLLHAASISNQQQQWISMEEIINE</sequence>
<dbReference type="EC" id="1.1.1.18" evidence="3"/>
<feature type="domain" description="GFO/IDH/MocA-like oxidoreductase" evidence="2">
    <location>
        <begin position="142"/>
        <end position="269"/>
    </location>
</feature>
<dbReference type="Gene3D" id="3.40.50.720">
    <property type="entry name" value="NAD(P)-binding Rossmann-like Domain"/>
    <property type="match status" value="1"/>
</dbReference>
<dbReference type="PANTHER" id="PTHR43708">
    <property type="entry name" value="CONSERVED EXPRESSED OXIDOREDUCTASE (EUROFUNG)"/>
    <property type="match status" value="1"/>
</dbReference>
<dbReference type="InterPro" id="IPR000683">
    <property type="entry name" value="Gfo/Idh/MocA-like_OxRdtase_N"/>
</dbReference>
<dbReference type="InterPro" id="IPR055170">
    <property type="entry name" value="GFO_IDH_MocA-like_dom"/>
</dbReference>
<proteinExistence type="predicted"/>
<dbReference type="SUPFAM" id="SSF55347">
    <property type="entry name" value="Glyceraldehyde-3-phosphate dehydrogenase-like, C-terminal domain"/>
    <property type="match status" value="1"/>
</dbReference>
<reference evidence="3" key="1">
    <citation type="submission" date="2016-10" db="EMBL/GenBank/DDBJ databases">
        <authorList>
            <person name="de Groot N.N."/>
        </authorList>
    </citation>
    <scope>NUCLEOTIDE SEQUENCE</scope>
</reference>
<dbReference type="GO" id="GO:0000166">
    <property type="term" value="F:nucleotide binding"/>
    <property type="evidence" value="ECO:0007669"/>
    <property type="project" value="InterPro"/>
</dbReference>
<evidence type="ECO:0000259" key="1">
    <source>
        <dbReference type="Pfam" id="PF01408"/>
    </source>
</evidence>
<dbReference type="InterPro" id="IPR036291">
    <property type="entry name" value="NAD(P)-bd_dom_sf"/>
</dbReference>
<dbReference type="EMBL" id="FPHH01000113">
    <property type="protein sequence ID" value="SFV68593.1"/>
    <property type="molecule type" value="Genomic_DNA"/>
</dbReference>
<dbReference type="InterPro" id="IPR051317">
    <property type="entry name" value="Gfo/Idh/MocA_oxidoreduct"/>
</dbReference>
<evidence type="ECO:0000259" key="2">
    <source>
        <dbReference type="Pfam" id="PF22725"/>
    </source>
</evidence>
<name>A0A1W1CS81_9ZZZZ</name>
<keyword evidence="3" id="KW-0560">Oxidoreductase</keyword>
<dbReference type="GO" id="GO:0050112">
    <property type="term" value="F:inositol 2-dehydrogenase (NAD+) activity"/>
    <property type="evidence" value="ECO:0007669"/>
    <property type="project" value="UniProtKB-EC"/>
</dbReference>